<accession>A0A8J2PDD7</accession>
<proteinExistence type="predicted"/>
<dbReference type="OrthoDB" id="8250698at2759"/>
<comment type="caution">
    <text evidence="3">The sequence shown here is derived from an EMBL/GenBank/DDBJ whole genome shotgun (WGS) entry which is preliminary data.</text>
</comment>
<dbReference type="InterPro" id="IPR015897">
    <property type="entry name" value="CHK_kinase-like"/>
</dbReference>
<dbReference type="SMART" id="SM00587">
    <property type="entry name" value="CHK"/>
    <property type="match status" value="1"/>
</dbReference>
<gene>
    <name evidence="3" type="ORF">AFUS01_LOCUS27995</name>
</gene>
<evidence type="ECO:0000259" key="2">
    <source>
        <dbReference type="SMART" id="SM00587"/>
    </source>
</evidence>
<evidence type="ECO:0000256" key="1">
    <source>
        <dbReference type="SAM" id="MobiDB-lite"/>
    </source>
</evidence>
<organism evidence="3 4">
    <name type="scientific">Allacma fusca</name>
    <dbReference type="NCBI Taxonomy" id="39272"/>
    <lineage>
        <taxon>Eukaryota</taxon>
        <taxon>Metazoa</taxon>
        <taxon>Ecdysozoa</taxon>
        <taxon>Arthropoda</taxon>
        <taxon>Hexapoda</taxon>
        <taxon>Collembola</taxon>
        <taxon>Symphypleona</taxon>
        <taxon>Sminthuridae</taxon>
        <taxon>Allacma</taxon>
    </lineage>
</organism>
<feature type="region of interest" description="Disordered" evidence="1">
    <location>
        <begin position="239"/>
        <end position="263"/>
    </location>
</feature>
<dbReference type="Pfam" id="PF02958">
    <property type="entry name" value="EcKL"/>
    <property type="match status" value="1"/>
</dbReference>
<dbReference type="EMBL" id="CAJVCH010393892">
    <property type="protein sequence ID" value="CAG7817423.1"/>
    <property type="molecule type" value="Genomic_DNA"/>
</dbReference>
<dbReference type="PANTHER" id="PTHR11012">
    <property type="entry name" value="PROTEIN KINASE-LIKE DOMAIN-CONTAINING"/>
    <property type="match status" value="1"/>
</dbReference>
<dbReference type="Proteomes" id="UP000708208">
    <property type="component" value="Unassembled WGS sequence"/>
</dbReference>
<sequence length="294" mass="34150">MPSVFVGLSYLEASLILKEQAKFHAYSYALIRYQGEQLFEEQFYRLDLRNKRDFREEKLEAWHFMLATSVDIAVDVLKRINPKLALQLKTEIPPETVGKLYSSLTDATDKLLFPCILHGDLWSNNCLLKYDKEGKPCGVKFVDFQHTRRGNIFEDLVYFILTSTTTEMRSQHLCKVLEDYFQSFEAALEGINVEMPIGFSLGFLFDNFNRYLRWGLSYMCFAIPLQLGNPADVYKEQANRKKQNGVDETYDTEAEPNPETAGNDLKENLQLMFESSLPARQRLEDITMEILNRK</sequence>
<dbReference type="PANTHER" id="PTHR11012:SF30">
    <property type="entry name" value="PROTEIN KINASE-LIKE DOMAIN-CONTAINING"/>
    <property type="match status" value="1"/>
</dbReference>
<evidence type="ECO:0000313" key="4">
    <source>
        <dbReference type="Proteomes" id="UP000708208"/>
    </source>
</evidence>
<protein>
    <recommendedName>
        <fullName evidence="2">CHK kinase-like domain-containing protein</fullName>
    </recommendedName>
</protein>
<evidence type="ECO:0000313" key="3">
    <source>
        <dbReference type="EMBL" id="CAG7817423.1"/>
    </source>
</evidence>
<reference evidence="3" key="1">
    <citation type="submission" date="2021-06" db="EMBL/GenBank/DDBJ databases">
        <authorList>
            <person name="Hodson N. C."/>
            <person name="Mongue J. A."/>
            <person name="Jaron S. K."/>
        </authorList>
    </citation>
    <scope>NUCLEOTIDE SEQUENCE</scope>
</reference>
<keyword evidence="4" id="KW-1185">Reference proteome</keyword>
<name>A0A8J2PDD7_9HEXA</name>
<dbReference type="AlphaFoldDB" id="A0A8J2PDD7"/>
<dbReference type="InterPro" id="IPR004119">
    <property type="entry name" value="EcKL"/>
</dbReference>
<feature type="domain" description="CHK kinase-like" evidence="2">
    <location>
        <begin position="1"/>
        <end position="190"/>
    </location>
</feature>